<sequence length="144" mass="16108">MDRNKIPDGLKEIKHEMPVIMKMVAGTACWVNPEVFKELPVWRPDTARNSPLYKADWVTPATNNGTAKHEGNVAAQQSLLAALGVVGKKPPNWTTCHIWGYDDSAFIGKSRIVQDRRFYSCVGNMVLLPTPLKGFTDTVLEIKR</sequence>
<name>A0A967K9V0_9PROT</name>
<organism evidence="1 2">
    <name type="scientific">Pelagibius litoralis</name>
    <dbReference type="NCBI Taxonomy" id="374515"/>
    <lineage>
        <taxon>Bacteria</taxon>
        <taxon>Pseudomonadati</taxon>
        <taxon>Pseudomonadota</taxon>
        <taxon>Alphaproteobacteria</taxon>
        <taxon>Rhodospirillales</taxon>
        <taxon>Rhodovibrionaceae</taxon>
        <taxon>Pelagibius</taxon>
    </lineage>
</organism>
<dbReference type="AlphaFoldDB" id="A0A967K9V0"/>
<dbReference type="Proteomes" id="UP000761264">
    <property type="component" value="Unassembled WGS sequence"/>
</dbReference>
<evidence type="ECO:0000313" key="2">
    <source>
        <dbReference type="Proteomes" id="UP000761264"/>
    </source>
</evidence>
<comment type="caution">
    <text evidence="1">The sequence shown here is derived from an EMBL/GenBank/DDBJ whole genome shotgun (WGS) entry which is preliminary data.</text>
</comment>
<dbReference type="RefSeq" id="WP_167228717.1">
    <property type="nucleotide sequence ID" value="NZ_JAAQPH010000020.1"/>
</dbReference>
<accession>A0A967K9V0</accession>
<protein>
    <submittedName>
        <fullName evidence="1">Uncharacterized protein</fullName>
    </submittedName>
</protein>
<proteinExistence type="predicted"/>
<gene>
    <name evidence="1" type="ORF">HBA54_21925</name>
</gene>
<dbReference type="EMBL" id="JAAQPH010000020">
    <property type="protein sequence ID" value="NIA71263.1"/>
    <property type="molecule type" value="Genomic_DNA"/>
</dbReference>
<evidence type="ECO:0000313" key="1">
    <source>
        <dbReference type="EMBL" id="NIA71263.1"/>
    </source>
</evidence>
<reference evidence="1" key="1">
    <citation type="submission" date="2020-03" db="EMBL/GenBank/DDBJ databases">
        <title>Genome of Pelagibius litoralis DSM 21314T.</title>
        <authorList>
            <person name="Wang G."/>
        </authorList>
    </citation>
    <scope>NUCLEOTIDE SEQUENCE</scope>
    <source>
        <strain evidence="1">DSM 21314</strain>
    </source>
</reference>
<keyword evidence="2" id="KW-1185">Reference proteome</keyword>